<dbReference type="InterPro" id="IPR000859">
    <property type="entry name" value="CUB_dom"/>
</dbReference>
<feature type="domain" description="CUB" evidence="6">
    <location>
        <begin position="48"/>
        <end position="170"/>
    </location>
</feature>
<accession>A0ABP1QV94</accession>
<evidence type="ECO:0000256" key="2">
    <source>
        <dbReference type="ARBA" id="ARBA00023157"/>
    </source>
</evidence>
<proteinExistence type="predicted"/>
<feature type="domain" description="CUB" evidence="6">
    <location>
        <begin position="346"/>
        <end position="454"/>
    </location>
</feature>
<keyword evidence="5" id="KW-0732">Signal</keyword>
<dbReference type="Gene3D" id="2.60.120.290">
    <property type="entry name" value="Spermadhesin, CUB domain"/>
    <property type="match status" value="3"/>
</dbReference>
<feature type="region of interest" description="Disordered" evidence="4">
    <location>
        <begin position="312"/>
        <end position="345"/>
    </location>
</feature>
<dbReference type="PANTHER" id="PTHR24251">
    <property type="entry name" value="OVOCHYMASE-RELATED"/>
    <property type="match status" value="1"/>
</dbReference>
<sequence>MSRSFGLKWADLHIYLVFIAALAVSASGQKAFSLDSLPAENLDQETRCGATIEADAGTLTVPSVGQNIEPGSICIYTIHLQTRSNFRFNISSLNVTGGERDEDCSDAAVRIYALTNLVPAESVESYTFCDDNPPPTTGSFFLSGNLATVIYHASANPSEESGFTLNFEAVAFQPIPTTHESSYTSATTGLIRYPVEGEYETNRVNTWLIKTSDADANLQLDVLLERIDMEECEANGNFTVNDVCLCDALIVYEISSTGILEERERLCGRSNDTLRIEYLGPNFIIAFFTDHIDVPGQGTGFQVIYKPHEVATTTTTSQPSSTSGSSTAAPTTTTPRPPATNYSSECGGVLTGTQGLIEYKLDGSYSNYERCLWTIRTPYRSGIRFQLNSAGFEPEFDNLQIYTINSAGIQGSHVFDQPVTSPVSVVLNGTVALVLFQSDFSNYGRGISLEFSAEEGFESGILYYEDRNTVVDVGDTVVTRFPDSGLYRNLELSTLVYMHKNIRAGRVRMNITSLDLQVGTDGSCADKLHVFHVNDPTASPPNNNHLSRYTPVEGICQMSDVVIPDPTNVGQGIILILATDEQSRANGIEVAVDTI</sequence>
<dbReference type="Pfam" id="PF00431">
    <property type="entry name" value="CUB"/>
    <property type="match status" value="1"/>
</dbReference>
<dbReference type="Proteomes" id="UP001642540">
    <property type="component" value="Unassembled WGS sequence"/>
</dbReference>
<evidence type="ECO:0000313" key="8">
    <source>
        <dbReference type="Proteomes" id="UP001642540"/>
    </source>
</evidence>
<feature type="signal peptide" evidence="5">
    <location>
        <begin position="1"/>
        <end position="28"/>
    </location>
</feature>
<comment type="caution">
    <text evidence="3">Lacks conserved residue(s) required for the propagation of feature annotation.</text>
</comment>
<keyword evidence="2" id="KW-1015">Disulfide bond</keyword>
<dbReference type="SMART" id="SM00042">
    <property type="entry name" value="CUB"/>
    <property type="match status" value="2"/>
</dbReference>
<evidence type="ECO:0000259" key="6">
    <source>
        <dbReference type="PROSITE" id="PS01180"/>
    </source>
</evidence>
<keyword evidence="1" id="KW-0677">Repeat</keyword>
<feature type="chain" id="PRO_5045863607" description="CUB domain-containing protein" evidence="5">
    <location>
        <begin position="29"/>
        <end position="595"/>
    </location>
</feature>
<evidence type="ECO:0000256" key="4">
    <source>
        <dbReference type="SAM" id="MobiDB-lite"/>
    </source>
</evidence>
<protein>
    <recommendedName>
        <fullName evidence="6">CUB domain-containing protein</fullName>
    </recommendedName>
</protein>
<comment type="caution">
    <text evidence="7">The sequence shown here is derived from an EMBL/GenBank/DDBJ whole genome shotgun (WGS) entry which is preliminary data.</text>
</comment>
<dbReference type="PROSITE" id="PS01180">
    <property type="entry name" value="CUB"/>
    <property type="match status" value="3"/>
</dbReference>
<name>A0ABP1QV94_9HEXA</name>
<dbReference type="CDD" id="cd00041">
    <property type="entry name" value="CUB"/>
    <property type="match status" value="2"/>
</dbReference>
<gene>
    <name evidence="7" type="ORF">ODALV1_LOCUS15519</name>
</gene>
<feature type="domain" description="CUB" evidence="6">
    <location>
        <begin position="180"/>
        <end position="308"/>
    </location>
</feature>
<evidence type="ECO:0000256" key="3">
    <source>
        <dbReference type="PROSITE-ProRule" id="PRU00059"/>
    </source>
</evidence>
<evidence type="ECO:0000256" key="1">
    <source>
        <dbReference type="ARBA" id="ARBA00022737"/>
    </source>
</evidence>
<evidence type="ECO:0000256" key="5">
    <source>
        <dbReference type="SAM" id="SignalP"/>
    </source>
</evidence>
<feature type="compositionally biased region" description="Low complexity" evidence="4">
    <location>
        <begin position="312"/>
        <end position="334"/>
    </location>
</feature>
<keyword evidence="8" id="KW-1185">Reference proteome</keyword>
<dbReference type="EMBL" id="CAXLJM020000048">
    <property type="protein sequence ID" value="CAL8112170.1"/>
    <property type="molecule type" value="Genomic_DNA"/>
</dbReference>
<organism evidence="7 8">
    <name type="scientific">Orchesella dallaii</name>
    <dbReference type="NCBI Taxonomy" id="48710"/>
    <lineage>
        <taxon>Eukaryota</taxon>
        <taxon>Metazoa</taxon>
        <taxon>Ecdysozoa</taxon>
        <taxon>Arthropoda</taxon>
        <taxon>Hexapoda</taxon>
        <taxon>Collembola</taxon>
        <taxon>Entomobryomorpha</taxon>
        <taxon>Entomobryoidea</taxon>
        <taxon>Orchesellidae</taxon>
        <taxon>Orchesellinae</taxon>
        <taxon>Orchesella</taxon>
    </lineage>
</organism>
<dbReference type="SUPFAM" id="SSF49854">
    <property type="entry name" value="Spermadhesin, CUB domain"/>
    <property type="match status" value="3"/>
</dbReference>
<dbReference type="InterPro" id="IPR035914">
    <property type="entry name" value="Sperma_CUB_dom_sf"/>
</dbReference>
<evidence type="ECO:0000313" key="7">
    <source>
        <dbReference type="EMBL" id="CAL8112170.1"/>
    </source>
</evidence>
<reference evidence="7 8" key="1">
    <citation type="submission" date="2024-08" db="EMBL/GenBank/DDBJ databases">
        <authorList>
            <person name="Cucini C."/>
            <person name="Frati F."/>
        </authorList>
    </citation>
    <scope>NUCLEOTIDE SEQUENCE [LARGE SCALE GENOMIC DNA]</scope>
</reference>